<proteinExistence type="predicted"/>
<dbReference type="EMBL" id="CP017803">
    <property type="protein sequence ID" value="ATZ60552.1"/>
    <property type="molecule type" value="Genomic_DNA"/>
</dbReference>
<dbReference type="InterPro" id="IPR008964">
    <property type="entry name" value="Invasin/intimin_cell_adhesion"/>
</dbReference>
<evidence type="ECO:0000313" key="1">
    <source>
        <dbReference type="EMBL" id="ATZ60552.1"/>
    </source>
</evidence>
<dbReference type="Gene3D" id="2.60.40.10">
    <property type="entry name" value="Immunoglobulins"/>
    <property type="match status" value="1"/>
</dbReference>
<dbReference type="RefSeq" id="WP_100815864.1">
    <property type="nucleotide sequence ID" value="NZ_CP017803.1"/>
</dbReference>
<gene>
    <name evidence="1" type="ORF">BK798_04430</name>
</gene>
<dbReference type="AlphaFoldDB" id="A0A2H4U8W5"/>
<protein>
    <submittedName>
        <fullName evidence="1">Adhesin</fullName>
    </submittedName>
</protein>
<dbReference type="Proteomes" id="UP000232133">
    <property type="component" value="Chromosome"/>
</dbReference>
<reference evidence="1 2" key="1">
    <citation type="submission" date="2016-10" db="EMBL/GenBank/DDBJ databases">
        <authorList>
            <person name="Varghese N."/>
        </authorList>
    </citation>
    <scope>NUCLEOTIDE SEQUENCE [LARGE SCALE GENOMIC DNA]</scope>
    <source>
        <strain evidence="1 2">KB11</strain>
    </source>
</reference>
<dbReference type="GeneID" id="35118598"/>
<accession>A0A2H4U8W5</accession>
<name>A0A2H4U8W5_METSM</name>
<sequence length="179" mass="19657">MNEKNRVKILAAVAIILGIVFISVICIDTHESTSLSVKSPDTLKDSDAYSVELCDSKGNPIANQNISISFGSNSFNLTTDENGIAVLKINNVPAGEYDIKIQYGGNSHYKNTSAVHHAVILKIEKTRSLDEILQSGEYKKKIGDYQIVEYNYMGDMESALVEDSRGKKWIMSGDGFTSV</sequence>
<dbReference type="InterPro" id="IPR013783">
    <property type="entry name" value="Ig-like_fold"/>
</dbReference>
<evidence type="ECO:0000313" key="2">
    <source>
        <dbReference type="Proteomes" id="UP000232133"/>
    </source>
</evidence>
<organism evidence="1 2">
    <name type="scientific">Methanobrevibacter smithii</name>
    <dbReference type="NCBI Taxonomy" id="2173"/>
    <lineage>
        <taxon>Archaea</taxon>
        <taxon>Methanobacteriati</taxon>
        <taxon>Methanobacteriota</taxon>
        <taxon>Methanomada group</taxon>
        <taxon>Methanobacteria</taxon>
        <taxon>Methanobacteriales</taxon>
        <taxon>Methanobacteriaceae</taxon>
        <taxon>Methanobrevibacter</taxon>
    </lineage>
</organism>
<dbReference type="SUPFAM" id="SSF49373">
    <property type="entry name" value="Invasin/intimin cell-adhesion fragments"/>
    <property type="match status" value="1"/>
</dbReference>